<protein>
    <submittedName>
        <fullName evidence="1">Uncharacterized protein</fullName>
    </submittedName>
</protein>
<dbReference type="AlphaFoldDB" id="A3ZV50"/>
<comment type="caution">
    <text evidence="1">The sequence shown here is derived from an EMBL/GenBank/DDBJ whole genome shotgun (WGS) entry which is preliminary data.</text>
</comment>
<proteinExistence type="predicted"/>
<evidence type="ECO:0000313" key="1">
    <source>
        <dbReference type="EMBL" id="EAQ79616.1"/>
    </source>
</evidence>
<name>A3ZV50_9BACT</name>
<reference evidence="1 2" key="1">
    <citation type="submission" date="2006-02" db="EMBL/GenBank/DDBJ databases">
        <authorList>
            <person name="Amann R."/>
            <person name="Ferriera S."/>
            <person name="Johnson J."/>
            <person name="Kravitz S."/>
            <person name="Halpern A."/>
            <person name="Remington K."/>
            <person name="Beeson K."/>
            <person name="Tran B."/>
            <person name="Rogers Y.-H."/>
            <person name="Friedman R."/>
            <person name="Venter J.C."/>
        </authorList>
    </citation>
    <scope>NUCLEOTIDE SEQUENCE [LARGE SCALE GENOMIC DNA]</scope>
    <source>
        <strain evidence="1 2">DSM 3645</strain>
    </source>
</reference>
<dbReference type="Proteomes" id="UP000004358">
    <property type="component" value="Unassembled WGS sequence"/>
</dbReference>
<accession>A3ZV50</accession>
<sequence>MARLAVWRMGGRASGNAPRQKRRTVLYLVP</sequence>
<dbReference type="HOGENOM" id="CLU_3402321_0_0_0"/>
<organism evidence="1 2">
    <name type="scientific">Blastopirellula marina DSM 3645</name>
    <dbReference type="NCBI Taxonomy" id="314230"/>
    <lineage>
        <taxon>Bacteria</taxon>
        <taxon>Pseudomonadati</taxon>
        <taxon>Planctomycetota</taxon>
        <taxon>Planctomycetia</taxon>
        <taxon>Pirellulales</taxon>
        <taxon>Pirellulaceae</taxon>
        <taxon>Blastopirellula</taxon>
    </lineage>
</organism>
<gene>
    <name evidence="1" type="ORF">DSM3645_04033</name>
</gene>
<evidence type="ECO:0000313" key="2">
    <source>
        <dbReference type="Proteomes" id="UP000004358"/>
    </source>
</evidence>
<dbReference type="EMBL" id="AANZ01000014">
    <property type="protein sequence ID" value="EAQ79616.1"/>
    <property type="molecule type" value="Genomic_DNA"/>
</dbReference>